<accession>A0A1W1DFR9</accession>
<dbReference type="SUPFAM" id="SSF50692">
    <property type="entry name" value="ADC-like"/>
    <property type="match status" value="1"/>
</dbReference>
<dbReference type="EMBL" id="FPHT01000046">
    <property type="protein sequence ID" value="SFV80048.1"/>
    <property type="molecule type" value="Genomic_DNA"/>
</dbReference>
<evidence type="ECO:0000313" key="5">
    <source>
        <dbReference type="EMBL" id="SFV80048.1"/>
    </source>
</evidence>
<gene>
    <name evidence="5" type="ORF">MNB_SUP05-12-708</name>
</gene>
<sequence>MPFVDNNEVPDEKFPIWLNTGRLVEHWHGRSKTGKVANNNKFSPIPFIEINPDLAIEIGAEDGDYVRLVSRRSDAIVMAKFTNRVAKNMVFLPFHFHDCANRLTLGLLDPYSRQPAYKQQAIRIETIEDQKAAAQLSMEMREY</sequence>
<evidence type="ECO:0000259" key="4">
    <source>
        <dbReference type="Pfam" id="PF01568"/>
    </source>
</evidence>
<dbReference type="Gene3D" id="2.40.40.20">
    <property type="match status" value="1"/>
</dbReference>
<organism evidence="5">
    <name type="scientific">hydrothermal vent metagenome</name>
    <dbReference type="NCBI Taxonomy" id="652676"/>
    <lineage>
        <taxon>unclassified sequences</taxon>
        <taxon>metagenomes</taxon>
        <taxon>ecological metagenomes</taxon>
    </lineage>
</organism>
<dbReference type="AlphaFoldDB" id="A0A1W1DFR9"/>
<protein>
    <submittedName>
        <fullName evidence="5">Assimilatory nitrate reductase large subunit</fullName>
        <ecNumber evidence="5">1.7.99.4</ecNumber>
    </submittedName>
</protein>
<evidence type="ECO:0000256" key="2">
    <source>
        <dbReference type="ARBA" id="ARBA00023004"/>
    </source>
</evidence>
<dbReference type="InterPro" id="IPR006657">
    <property type="entry name" value="MoPterin_dinucl-bd_dom"/>
</dbReference>
<feature type="domain" description="Molybdopterin dinucleotide-binding" evidence="4">
    <location>
        <begin position="16"/>
        <end position="119"/>
    </location>
</feature>
<dbReference type="CDD" id="cd00508">
    <property type="entry name" value="MopB_CT_Fdh-Nap-like"/>
    <property type="match status" value="1"/>
</dbReference>
<keyword evidence="1" id="KW-0479">Metal-binding</keyword>
<keyword evidence="5" id="KW-0560">Oxidoreductase</keyword>
<dbReference type="GO" id="GO:0043546">
    <property type="term" value="F:molybdopterin cofactor binding"/>
    <property type="evidence" value="ECO:0007669"/>
    <property type="project" value="InterPro"/>
</dbReference>
<dbReference type="GO" id="GO:0016020">
    <property type="term" value="C:membrane"/>
    <property type="evidence" value="ECO:0007669"/>
    <property type="project" value="TreeGrafter"/>
</dbReference>
<dbReference type="PANTHER" id="PTHR43105:SF10">
    <property type="entry name" value="NADH-QUINONE OXIDOREDUCTASE SUBUNIT G"/>
    <property type="match status" value="1"/>
</dbReference>
<proteinExistence type="predicted"/>
<keyword evidence="3" id="KW-0411">Iron-sulfur</keyword>
<evidence type="ECO:0000256" key="3">
    <source>
        <dbReference type="ARBA" id="ARBA00023014"/>
    </source>
</evidence>
<dbReference type="GO" id="GO:0022904">
    <property type="term" value="P:respiratory electron transport chain"/>
    <property type="evidence" value="ECO:0007669"/>
    <property type="project" value="TreeGrafter"/>
</dbReference>
<keyword evidence="2" id="KW-0408">Iron</keyword>
<dbReference type="InterPro" id="IPR050123">
    <property type="entry name" value="Prok_molybdopt-oxidoreductase"/>
</dbReference>
<name>A0A1W1DFR9_9ZZZZ</name>
<dbReference type="EC" id="1.7.99.4" evidence="5"/>
<reference evidence="5" key="1">
    <citation type="submission" date="2016-10" db="EMBL/GenBank/DDBJ databases">
        <authorList>
            <person name="de Groot N.N."/>
        </authorList>
    </citation>
    <scope>NUCLEOTIDE SEQUENCE</scope>
</reference>
<dbReference type="GO" id="GO:0046872">
    <property type="term" value="F:metal ion binding"/>
    <property type="evidence" value="ECO:0007669"/>
    <property type="project" value="UniProtKB-KW"/>
</dbReference>
<evidence type="ECO:0000256" key="1">
    <source>
        <dbReference type="ARBA" id="ARBA00022723"/>
    </source>
</evidence>
<dbReference type="InterPro" id="IPR009010">
    <property type="entry name" value="Asp_de-COase-like_dom_sf"/>
</dbReference>
<dbReference type="PANTHER" id="PTHR43105">
    <property type="entry name" value="RESPIRATORY NITRATE REDUCTASE"/>
    <property type="match status" value="1"/>
</dbReference>
<dbReference type="Pfam" id="PF01568">
    <property type="entry name" value="Molydop_binding"/>
    <property type="match status" value="1"/>
</dbReference>
<dbReference type="GO" id="GO:0003954">
    <property type="term" value="F:NADH dehydrogenase activity"/>
    <property type="evidence" value="ECO:0007669"/>
    <property type="project" value="TreeGrafter"/>
</dbReference>
<dbReference type="GO" id="GO:0051536">
    <property type="term" value="F:iron-sulfur cluster binding"/>
    <property type="evidence" value="ECO:0007669"/>
    <property type="project" value="UniProtKB-KW"/>
</dbReference>